<dbReference type="EMBL" id="KY934050">
    <property type="protein sequence ID" value="AVL25159.1"/>
    <property type="molecule type" value="Genomic_RNA"/>
</dbReference>
<reference evidence="14" key="2">
    <citation type="submission" date="2017-04" db="EMBL/GenBank/DDBJ databases">
        <authorList>
            <person name="Afonso C.L."/>
            <person name="Miller P.J."/>
            <person name="Scott M.A."/>
            <person name="Spackman E."/>
            <person name="Goraichik I."/>
            <person name="Dimitrov K.M."/>
            <person name="Suarez D.L."/>
            <person name="Swayne D.E."/>
        </authorList>
    </citation>
    <scope>NUCLEOTIDE SEQUENCE</scope>
    <source>
        <strain evidence="14">MUK1/12/Ind</strain>
    </source>
</reference>
<keyword evidence="10" id="KW-1164">Virus endocytosis by host</keyword>
<keyword evidence="4" id="KW-0167">Capsid protein</keyword>
<keyword evidence="9" id="KW-0946">Virion</keyword>
<evidence type="ECO:0000256" key="2">
    <source>
        <dbReference type="ARBA" id="ARBA00008722"/>
    </source>
</evidence>
<gene>
    <name evidence="13" type="primary">vp2</name>
    <name evidence="14" type="synonym">VP2</name>
</gene>
<dbReference type="GO" id="GO:0039625">
    <property type="term" value="C:viral inner capsid"/>
    <property type="evidence" value="ECO:0007669"/>
    <property type="project" value="UniProtKB-KW"/>
</dbReference>
<evidence type="ECO:0000256" key="6">
    <source>
        <dbReference type="ARBA" id="ARBA00022581"/>
    </source>
</evidence>
<evidence type="ECO:0000256" key="11">
    <source>
        <dbReference type="ARBA" id="ARBA00022996"/>
    </source>
</evidence>
<keyword evidence="5" id="KW-1165">Clathrin-mediated endocytosis of virus by host</keyword>
<comment type="similarity">
    <text evidence="2">Belongs to the orbivirus VP2 family.</text>
</comment>
<dbReference type="GO" id="GO:0019062">
    <property type="term" value="P:virion attachment to host cell"/>
    <property type="evidence" value="ECO:0007669"/>
    <property type="project" value="UniProtKB-KW"/>
</dbReference>
<dbReference type="Pfam" id="PF00898">
    <property type="entry name" value="Orbi_VP2"/>
    <property type="match status" value="1"/>
</dbReference>
<evidence type="ECO:0000313" key="15">
    <source>
        <dbReference type="Proteomes" id="UP000099884"/>
    </source>
</evidence>
<evidence type="ECO:0000256" key="12">
    <source>
        <dbReference type="ARBA" id="ARBA00023296"/>
    </source>
</evidence>
<keyword evidence="11" id="KW-1153">Inner capsid protein</keyword>
<evidence type="ECO:0000256" key="10">
    <source>
        <dbReference type="ARBA" id="ARBA00022890"/>
    </source>
</evidence>
<evidence type="ECO:0000256" key="3">
    <source>
        <dbReference type="ARBA" id="ARBA00015347"/>
    </source>
</evidence>
<proteinExistence type="inferred from homology"/>
<keyword evidence="12" id="KW-1160">Virus entry into host cell</keyword>
<evidence type="ECO:0000256" key="1">
    <source>
        <dbReference type="ARBA" id="ARBA00004328"/>
    </source>
</evidence>
<evidence type="ECO:0000256" key="7">
    <source>
        <dbReference type="ARBA" id="ARBA00022595"/>
    </source>
</evidence>
<name>A0A075C6G6_BTV16</name>
<dbReference type="Proteomes" id="UP000099884">
    <property type="component" value="Genome"/>
</dbReference>
<reference evidence="13 15" key="1">
    <citation type="submission" date="2013-09" db="EMBL/GenBank/DDBJ databases">
        <title>Complete genome sequence of Bluetongue virus 16 from India.</title>
        <authorList>
            <person name="Ranjan K."/>
            <person name="Minakshi P."/>
            <person name="Joshi C.G."/>
            <person name="Bhatt V.D."/>
            <person name="Kumar P."/>
            <person name="Shafiq M."/>
            <person name="Anshul B."/>
            <person name="Ravinder S."/>
            <person name="Basanti B."/>
            <person name="Prasad G."/>
        </authorList>
    </citation>
    <scope>NUCLEOTIDE SEQUENCE [LARGE SCALE GENOMIC DNA]</scope>
    <source>
        <strain evidence="13">G53/ABT/HSR</strain>
    </source>
</reference>
<evidence type="ECO:0000256" key="4">
    <source>
        <dbReference type="ARBA" id="ARBA00022561"/>
    </source>
</evidence>
<evidence type="ECO:0000313" key="14">
    <source>
        <dbReference type="EMBL" id="AVL25159.1"/>
    </source>
</evidence>
<evidence type="ECO:0000313" key="13">
    <source>
        <dbReference type="EMBL" id="AGW27493.1"/>
    </source>
</evidence>
<evidence type="ECO:0000256" key="8">
    <source>
        <dbReference type="ARBA" id="ARBA00022804"/>
    </source>
</evidence>
<keyword evidence="7" id="KW-1162">Viral penetration into host cytoplasm</keyword>
<comment type="subcellular location">
    <subcellularLocation>
        <location evidence="1">Virion</location>
    </subcellularLocation>
</comment>
<evidence type="ECO:0000256" key="9">
    <source>
        <dbReference type="ARBA" id="ARBA00022844"/>
    </source>
</evidence>
<protein>
    <recommendedName>
        <fullName evidence="3">Outer capsid protein VP2</fullName>
    </recommendedName>
</protein>
<evidence type="ECO:0000256" key="5">
    <source>
        <dbReference type="ARBA" id="ARBA00022570"/>
    </source>
</evidence>
<dbReference type="EMBL" id="KF664134">
    <property type="protein sequence ID" value="AGW27493.1"/>
    <property type="molecule type" value="Genomic_RNA"/>
</dbReference>
<keyword evidence="6" id="KW-0945">Host-virus interaction</keyword>
<keyword evidence="8" id="KW-1161">Viral attachment to host cell</keyword>
<accession>A0A075C6G6</accession>
<dbReference type="GO" id="GO:0005198">
    <property type="term" value="F:structural molecule activity"/>
    <property type="evidence" value="ECO:0007669"/>
    <property type="project" value="InterPro"/>
</dbReference>
<organism evidence="13 15">
    <name type="scientific">Bluetongue virus 16</name>
    <name type="common">BTV-16</name>
    <dbReference type="NCBI Taxonomy" id="45029"/>
    <lineage>
        <taxon>Viruses</taxon>
        <taxon>Riboviria</taxon>
        <taxon>Orthornavirae</taxon>
        <taxon>Duplornaviricota</taxon>
        <taxon>Resentoviricetes</taxon>
        <taxon>Reovirales</taxon>
        <taxon>Sedoreoviridae</taxon>
        <taxon>Orbivirus</taxon>
        <taxon>Orbivirus caerulinguae</taxon>
        <taxon>Bluetongue virus</taxon>
    </lineage>
</organism>
<dbReference type="InterPro" id="IPR001742">
    <property type="entry name" value="Capsid_VP2_Orbivir"/>
</dbReference>
<sequence>MEELVIPVITRQFDKKLVGRYDYVIELTEPEDGEWSGHDVTEIPNRRMFDIKQQNIREAIEYKPVDNDGEVLPRILDMSIACYDMKKSMMKRDGVDFVSNTKWLEWMIGDSMDVQPLRVQLKEDHSTIQYGMFSNTLHIDSRKADTTSYHTIAVESKGERGCCHVHTAIWNHMVRNHLFNAVQEACYVFKPTYDLIVIGEKQNREDEFRIGEHNFYTITRNHHMRLGDNAYNQFMKGLVQLRVAGVTPNVIREEMAALDAIRDTWIGGNFERTHIKSLEICKLLSSIGRKMVNMEEEPKDERDLSVKFQFKLDDKFSTTDPERNVIFTHKTHRTNQDRFYVLLMIAASDTNNGRVWWSNPYPCLRGALIASECKLGDVYHKLRAWYEWSVRPEYKPRDLEREQEKYIVGRVNLFDLEGEPATKVFHWEYELINKVYHITNHTGNHCDLYPDDVEITAKFDEERYGEMIQTIINEGWKHGDFKMFKILKEEGNPLLYDLEKDIRLDSRSQVIFPPYFNKWTHAPMFNAKVKPCEVELAQRKNEDPYVKRTVKPIRADCVDLLRYHMSHYMDVRVSMKGLSLAVKQTPSSIHQELARDPLYPGFLQRRDENLDHKSVCPIVTNYFLLEKFYILVLTIMEKHYWDLDDSDVAYEFPALDDLAYKTEGTLYDVSQVVVHMIDRFFEKRRFLRSVDECRWILHLVRSTQSRDRLSVLKRFFPTFGEGLCVNNFRKVKDIMLLNFLPFFFLIGDNIAYEHRQWAVPLLFYADKIRVIPAEVGAYYNRFGLVSILELLTFFPSYEMRENKVEEDVHACASAILDFYLTTTISNGGIQASIVSTKALLYETYLSSVCGGFSEAILWYLPITHPVKCLVALEVSDSLVDSNVRIDKIKRRFPLSHRHLRGIVQISVRPDRTFGVTTCGIVKHKICKKTLLKQRCDVILIQIPGYVFGNDELLTKLLNI</sequence>
<dbReference type="GO" id="GO:0075512">
    <property type="term" value="P:clathrin-dependent endocytosis of virus by host cell"/>
    <property type="evidence" value="ECO:0007669"/>
    <property type="project" value="UniProtKB-KW"/>
</dbReference>